<accession>A0A951U6M6</accession>
<evidence type="ECO:0000313" key="7">
    <source>
        <dbReference type="Proteomes" id="UP000707356"/>
    </source>
</evidence>
<evidence type="ECO:0000256" key="1">
    <source>
        <dbReference type="ARBA" id="ARBA00022737"/>
    </source>
</evidence>
<comment type="caution">
    <text evidence="6">The sequence shown here is derived from an EMBL/GenBank/DDBJ whole genome shotgun (WGS) entry which is preliminary data.</text>
</comment>
<dbReference type="Pfam" id="PF13181">
    <property type="entry name" value="TPR_8"/>
    <property type="match status" value="1"/>
</dbReference>
<evidence type="ECO:0000256" key="2">
    <source>
        <dbReference type="ARBA" id="ARBA00022803"/>
    </source>
</evidence>
<proteinExistence type="predicted"/>
<dbReference type="Pfam" id="PF13432">
    <property type="entry name" value="TPR_16"/>
    <property type="match status" value="1"/>
</dbReference>
<reference evidence="6" key="1">
    <citation type="submission" date="2021-05" db="EMBL/GenBank/DDBJ databases">
        <authorList>
            <person name="Pietrasiak N."/>
            <person name="Ward R."/>
            <person name="Stajich J.E."/>
            <person name="Kurbessoian T."/>
        </authorList>
    </citation>
    <scope>NUCLEOTIDE SEQUENCE</scope>
    <source>
        <strain evidence="6">GSE-TBD4-15B</strain>
    </source>
</reference>
<dbReference type="Pfam" id="PF00515">
    <property type="entry name" value="TPR_1"/>
    <property type="match status" value="1"/>
</dbReference>
<dbReference type="SMART" id="SM00028">
    <property type="entry name" value="TPR"/>
    <property type="match status" value="5"/>
</dbReference>
<dbReference type="PANTHER" id="PTHR44858">
    <property type="entry name" value="TETRATRICOPEPTIDE REPEAT PROTEIN 6"/>
    <property type="match status" value="1"/>
</dbReference>
<feature type="coiled-coil region" evidence="4">
    <location>
        <begin position="167"/>
        <end position="194"/>
    </location>
</feature>
<dbReference type="InterPro" id="IPR050498">
    <property type="entry name" value="Ycf3"/>
</dbReference>
<feature type="repeat" description="TPR" evidence="3">
    <location>
        <begin position="642"/>
        <end position="675"/>
    </location>
</feature>
<keyword evidence="5" id="KW-0472">Membrane</keyword>
<evidence type="ECO:0000256" key="4">
    <source>
        <dbReference type="SAM" id="Coils"/>
    </source>
</evidence>
<protein>
    <submittedName>
        <fullName evidence="6">Tetratricopeptide repeat protein</fullName>
    </submittedName>
</protein>
<dbReference type="AlphaFoldDB" id="A0A951U6M6"/>
<dbReference type="EMBL" id="JAHHHV010000079">
    <property type="protein sequence ID" value="MBW4467671.1"/>
    <property type="molecule type" value="Genomic_DNA"/>
</dbReference>
<name>A0A951U6M6_9CYAN</name>
<dbReference type="Proteomes" id="UP000707356">
    <property type="component" value="Unassembled WGS sequence"/>
</dbReference>
<keyword evidence="4" id="KW-0175">Coiled coil</keyword>
<dbReference type="Gene3D" id="1.10.287.1490">
    <property type="match status" value="1"/>
</dbReference>
<keyword evidence="5" id="KW-0812">Transmembrane</keyword>
<organism evidence="6 7">
    <name type="scientific">Pegethrix bostrychoides GSE-TBD4-15B</name>
    <dbReference type="NCBI Taxonomy" id="2839662"/>
    <lineage>
        <taxon>Bacteria</taxon>
        <taxon>Bacillati</taxon>
        <taxon>Cyanobacteriota</taxon>
        <taxon>Cyanophyceae</taxon>
        <taxon>Oculatellales</taxon>
        <taxon>Oculatellaceae</taxon>
        <taxon>Pegethrix</taxon>
    </lineage>
</organism>
<dbReference type="PANTHER" id="PTHR44858:SF1">
    <property type="entry name" value="UDP-N-ACETYLGLUCOSAMINE--PEPTIDE N-ACETYLGLUCOSAMINYLTRANSFERASE SPINDLY-RELATED"/>
    <property type="match status" value="1"/>
</dbReference>
<dbReference type="PROSITE" id="PS50293">
    <property type="entry name" value="TPR_REGION"/>
    <property type="match status" value="1"/>
</dbReference>
<dbReference type="InterPro" id="IPR019734">
    <property type="entry name" value="TPR_rpt"/>
</dbReference>
<keyword evidence="5" id="KW-1133">Transmembrane helix</keyword>
<keyword evidence="2 3" id="KW-0802">TPR repeat</keyword>
<feature type="coiled-coil region" evidence="4">
    <location>
        <begin position="244"/>
        <end position="271"/>
    </location>
</feature>
<keyword evidence="1" id="KW-0677">Repeat</keyword>
<feature type="repeat" description="TPR" evidence="3">
    <location>
        <begin position="709"/>
        <end position="742"/>
    </location>
</feature>
<evidence type="ECO:0000256" key="5">
    <source>
        <dbReference type="SAM" id="Phobius"/>
    </source>
</evidence>
<dbReference type="SUPFAM" id="SSF48452">
    <property type="entry name" value="TPR-like"/>
    <property type="match status" value="1"/>
</dbReference>
<sequence length="817" mass="91503">MKKHSWLNALENMSLVGLGAGSVASLLLNQLLFTTAPLSLLVVLGLMSRRKLAQVSERRDTTLSETDQYLALQVDRLHHQIASLPTPETINRLNRTLLLKNQEVSEKLHSEIGSLRQGVHQRLASVEQQSSTVRKELRQAMERSAYVMENMQQLTTDFGDLSSQVQAETLKATVEQMKQDIRSLQANLDGLGQAKPNLAVLQEHITRLDRQFSKLPPPVDVSSLKREVGELIKIVADLVPRRDLISLTNEIQTLQERQENLRQSVVAIETAALNFRRSFNSLPKAEALAQLGQTSGKLDALEAALSEQLAEQSQLAASGGSQLYPELQEIAASYLGNLRQQLSAIQDFAGELAQQQQQLKDQLSQLPQTLDVVALQRQFSELSQRIPASETELNAFRIRIQDVMQQELNYISQQMQAVTHLPQSELIFDLPASASSANSETAAAAGSRAVLEQALAVTEQRLILIWPWSNQQGLDAELCRKFEDFLDQGKRLEIGWCYLAERNEERWLSKMQRGWSSDQSQRSLLQETLHQFLQLKRIYPDRFQFKILGTAENFLVADQSFAVLGIAEALKTTSPFPELQLKLRTTDAAVIGQLVQRFDNPTLADEDLTAHWNRAVTRYILGDKTGAIADFSHLLSMSPEDYGALNYRGLAYYDQGDYDRAFADFSASIQCCPQQSMAYCNRGFIQAERGEIWEAIEDYSCAIQVSPQAPTYFYRGVAYQQLENYAEAIADYSSALRLAPDSPVAHYHRALAARQLGYLDEAISDFEQAAQLFWLRGNKTNAQKALKNLAQLRRADTPNAQPEAVSAIHANAMPEAV</sequence>
<dbReference type="Gene3D" id="1.25.40.10">
    <property type="entry name" value="Tetratricopeptide repeat domain"/>
    <property type="match status" value="2"/>
</dbReference>
<evidence type="ECO:0000256" key="3">
    <source>
        <dbReference type="PROSITE-ProRule" id="PRU00339"/>
    </source>
</evidence>
<dbReference type="InterPro" id="IPR011990">
    <property type="entry name" value="TPR-like_helical_dom_sf"/>
</dbReference>
<feature type="transmembrane region" description="Helical" evidence="5">
    <location>
        <begin position="20"/>
        <end position="46"/>
    </location>
</feature>
<evidence type="ECO:0000313" key="6">
    <source>
        <dbReference type="EMBL" id="MBW4467671.1"/>
    </source>
</evidence>
<gene>
    <name evidence="6" type="ORF">KME07_19770</name>
</gene>
<reference evidence="6" key="2">
    <citation type="journal article" date="2022" name="Microbiol. Resour. Announc.">
        <title>Metagenome Sequencing to Explore Phylogenomics of Terrestrial Cyanobacteria.</title>
        <authorList>
            <person name="Ward R.D."/>
            <person name="Stajich J.E."/>
            <person name="Johansen J.R."/>
            <person name="Huntemann M."/>
            <person name="Clum A."/>
            <person name="Foster B."/>
            <person name="Foster B."/>
            <person name="Roux S."/>
            <person name="Palaniappan K."/>
            <person name="Varghese N."/>
            <person name="Mukherjee S."/>
            <person name="Reddy T.B.K."/>
            <person name="Daum C."/>
            <person name="Copeland A."/>
            <person name="Chen I.A."/>
            <person name="Ivanova N.N."/>
            <person name="Kyrpides N.C."/>
            <person name="Shapiro N."/>
            <person name="Eloe-Fadrosh E.A."/>
            <person name="Pietrasiak N."/>
        </authorList>
    </citation>
    <scope>NUCLEOTIDE SEQUENCE</scope>
    <source>
        <strain evidence="6">GSE-TBD4-15B</strain>
    </source>
</reference>
<dbReference type="PROSITE" id="PS50005">
    <property type="entry name" value="TPR"/>
    <property type="match status" value="2"/>
</dbReference>